<dbReference type="EMBL" id="JBBYHR010000007">
    <property type="protein sequence ID" value="MEL1245252.1"/>
    <property type="molecule type" value="Genomic_DNA"/>
</dbReference>
<protein>
    <submittedName>
        <fullName evidence="2">GIY-YIG nuclease family protein</fullName>
    </submittedName>
</protein>
<dbReference type="PROSITE" id="PS50164">
    <property type="entry name" value="GIY_YIG"/>
    <property type="match status" value="1"/>
</dbReference>
<evidence type="ECO:0000313" key="3">
    <source>
        <dbReference type="Proteomes" id="UP001464555"/>
    </source>
</evidence>
<evidence type="ECO:0000313" key="2">
    <source>
        <dbReference type="EMBL" id="MEL1245252.1"/>
    </source>
</evidence>
<comment type="caution">
    <text evidence="2">The sequence shown here is derived from an EMBL/GenBank/DDBJ whole genome shotgun (WGS) entry which is preliminary data.</text>
</comment>
<dbReference type="Proteomes" id="UP001464555">
    <property type="component" value="Unassembled WGS sequence"/>
</dbReference>
<sequence>MIACYILYNLFSNKYYVGFTQESMDERLEKHNSGFYDKSYTATIAGKWEVYILIECMSVSQALKIEKHIKAMKSKKYIQNLKVYPEIIDNLKQKYK</sequence>
<dbReference type="RefSeq" id="WP_341697565.1">
    <property type="nucleotide sequence ID" value="NZ_JBBYHR010000007.1"/>
</dbReference>
<dbReference type="SUPFAM" id="SSF82771">
    <property type="entry name" value="GIY-YIG endonuclease"/>
    <property type="match status" value="1"/>
</dbReference>
<name>A0ABU9HYL8_9FLAO</name>
<feature type="domain" description="GIY-YIG" evidence="1">
    <location>
        <begin position="1"/>
        <end position="79"/>
    </location>
</feature>
<proteinExistence type="predicted"/>
<dbReference type="Pfam" id="PF01541">
    <property type="entry name" value="GIY-YIG"/>
    <property type="match status" value="1"/>
</dbReference>
<dbReference type="Gene3D" id="3.40.1440.10">
    <property type="entry name" value="GIY-YIG endonuclease"/>
    <property type="match status" value="1"/>
</dbReference>
<dbReference type="InterPro" id="IPR035901">
    <property type="entry name" value="GIY-YIG_endonuc_sf"/>
</dbReference>
<reference evidence="2 3" key="1">
    <citation type="submission" date="2024-04" db="EMBL/GenBank/DDBJ databases">
        <title>Flavobacterium sp. DGU11 16S ribosomal RNA gene Genome sequencing and assembly.</title>
        <authorList>
            <person name="Park S."/>
        </authorList>
    </citation>
    <scope>NUCLEOTIDE SEQUENCE [LARGE SCALE GENOMIC DNA]</scope>
    <source>
        <strain evidence="2 3">DGU11</strain>
    </source>
</reference>
<dbReference type="InterPro" id="IPR000305">
    <property type="entry name" value="GIY-YIG_endonuc"/>
</dbReference>
<organism evidence="2 3">
    <name type="scientific">Flavobacterium arundinis</name>
    <dbReference type="NCBI Taxonomy" id="3139143"/>
    <lineage>
        <taxon>Bacteria</taxon>
        <taxon>Pseudomonadati</taxon>
        <taxon>Bacteroidota</taxon>
        <taxon>Flavobacteriia</taxon>
        <taxon>Flavobacteriales</taxon>
        <taxon>Flavobacteriaceae</taxon>
        <taxon>Flavobacterium</taxon>
    </lineage>
</organism>
<accession>A0ABU9HYL8</accession>
<keyword evidence="3" id="KW-1185">Reference proteome</keyword>
<gene>
    <name evidence="2" type="ORF">AAEO56_13325</name>
</gene>
<evidence type="ECO:0000259" key="1">
    <source>
        <dbReference type="PROSITE" id="PS50164"/>
    </source>
</evidence>